<comment type="caution">
    <text evidence="5">The sequence shown here is derived from an EMBL/GenBank/DDBJ whole genome shotgun (WGS) entry which is preliminary data.</text>
</comment>
<dbReference type="SFLD" id="SFLDS00003">
    <property type="entry name" value="Haloacid_Dehalogenase"/>
    <property type="match status" value="1"/>
</dbReference>
<reference evidence="5 6" key="1">
    <citation type="journal article" date="2020" name="Access Microbiol">
        <title>Isolation and genome sequencing of Staphylococcus schleiferi subspecies coagulans from Antarctic seals.</title>
        <authorList>
            <person name="Foster G."/>
            <person name="Robb A."/>
            <person name="Paterson G.K."/>
        </authorList>
    </citation>
    <scope>NUCLEOTIDE SEQUENCE [LARGE SCALE GENOMIC DNA]</scope>
    <source>
        <strain evidence="5 6">M615/02/4</strain>
    </source>
</reference>
<dbReference type="SFLD" id="SFLDG01135">
    <property type="entry name" value="C1.5.6:_HAD__Beta-PGM__Phospha"/>
    <property type="match status" value="1"/>
</dbReference>
<proteinExistence type="inferred from homology"/>
<dbReference type="Pfam" id="PF13419">
    <property type="entry name" value="HAD_2"/>
    <property type="match status" value="1"/>
</dbReference>
<dbReference type="GO" id="GO:0046872">
    <property type="term" value="F:metal ion binding"/>
    <property type="evidence" value="ECO:0007669"/>
    <property type="project" value="UniProtKB-KW"/>
</dbReference>
<evidence type="ECO:0000256" key="3">
    <source>
        <dbReference type="ARBA" id="ARBA00022723"/>
    </source>
</evidence>
<evidence type="ECO:0000256" key="2">
    <source>
        <dbReference type="ARBA" id="ARBA00006171"/>
    </source>
</evidence>
<evidence type="ECO:0000313" key="6">
    <source>
        <dbReference type="Proteomes" id="UP000524893"/>
    </source>
</evidence>
<dbReference type="SUPFAM" id="SSF56784">
    <property type="entry name" value="HAD-like"/>
    <property type="match status" value="1"/>
</dbReference>
<dbReference type="EMBL" id="JABTCN010000015">
    <property type="protein sequence ID" value="MBA8776582.1"/>
    <property type="molecule type" value="Genomic_DNA"/>
</dbReference>
<evidence type="ECO:0000313" key="5">
    <source>
        <dbReference type="EMBL" id="MBA8776582.1"/>
    </source>
</evidence>
<dbReference type="AlphaFoldDB" id="A0A9X0PGW9"/>
<organism evidence="5 6">
    <name type="scientific">Staphylococcus coagulans</name>
    <dbReference type="NCBI Taxonomy" id="74706"/>
    <lineage>
        <taxon>Bacteria</taxon>
        <taxon>Bacillati</taxon>
        <taxon>Bacillota</taxon>
        <taxon>Bacilli</taxon>
        <taxon>Bacillales</taxon>
        <taxon>Staphylococcaceae</taxon>
        <taxon>Staphylococcus</taxon>
    </lineage>
</organism>
<sequence length="224" mass="26291">MQAIIFDMDGVIVDTEIIDYDLQINYLKSKKPELKSKDYSYFSELVGLSYNRLFSKMAEYLDYTEPIESIKKEYTELEEKHHNEISYKNLFRKEMINLLEWAKSHNIKLAVVSSSTKKRIRNVLNECEILDYFDLVVSGEDFSESKPNPEIYITALDYLKLESSEVIVIEDSHYGIEASKNAFIKTIAYKEERMPVNQNRADYILKDMSSILSFIKKHIYAQDN</sequence>
<comment type="cofactor">
    <cofactor evidence="1">
        <name>Mg(2+)</name>
        <dbReference type="ChEBI" id="CHEBI:18420"/>
    </cofactor>
</comment>
<dbReference type="RefSeq" id="WP_182280774.1">
    <property type="nucleotide sequence ID" value="NZ_CP092966.1"/>
</dbReference>
<dbReference type="NCBIfam" id="TIGR01509">
    <property type="entry name" value="HAD-SF-IA-v3"/>
    <property type="match status" value="1"/>
</dbReference>
<dbReference type="GeneID" id="72413285"/>
<dbReference type="GO" id="GO:0003824">
    <property type="term" value="F:catalytic activity"/>
    <property type="evidence" value="ECO:0007669"/>
    <property type="project" value="UniProtKB-ARBA"/>
</dbReference>
<dbReference type="Proteomes" id="UP000524893">
    <property type="component" value="Unassembled WGS sequence"/>
</dbReference>
<gene>
    <name evidence="5" type="ORF">HR081_06565</name>
</gene>
<evidence type="ECO:0000256" key="1">
    <source>
        <dbReference type="ARBA" id="ARBA00001946"/>
    </source>
</evidence>
<comment type="similarity">
    <text evidence="2">Belongs to the HAD-like hydrolase superfamily. CbbY/CbbZ/Gph/YieH family.</text>
</comment>
<dbReference type="Gene3D" id="3.40.50.1000">
    <property type="entry name" value="HAD superfamily/HAD-like"/>
    <property type="match status" value="1"/>
</dbReference>
<protein>
    <submittedName>
        <fullName evidence="5">HAD family phosphatase</fullName>
    </submittedName>
</protein>
<dbReference type="InterPro" id="IPR041492">
    <property type="entry name" value="HAD_2"/>
</dbReference>
<dbReference type="InterPro" id="IPR006439">
    <property type="entry name" value="HAD-SF_hydro_IA"/>
</dbReference>
<dbReference type="InterPro" id="IPR051600">
    <property type="entry name" value="Beta-PGM-like"/>
</dbReference>
<evidence type="ECO:0000256" key="4">
    <source>
        <dbReference type="ARBA" id="ARBA00022842"/>
    </source>
</evidence>
<dbReference type="InterPro" id="IPR023214">
    <property type="entry name" value="HAD_sf"/>
</dbReference>
<keyword evidence="4" id="KW-0460">Magnesium</keyword>
<dbReference type="Gene3D" id="1.10.150.240">
    <property type="entry name" value="Putative phosphatase, domain 2"/>
    <property type="match status" value="1"/>
</dbReference>
<dbReference type="InterPro" id="IPR036412">
    <property type="entry name" value="HAD-like_sf"/>
</dbReference>
<dbReference type="SFLD" id="SFLDG01129">
    <property type="entry name" value="C1.5:_HAD__Beta-PGM__Phosphata"/>
    <property type="match status" value="1"/>
</dbReference>
<dbReference type="PANTHER" id="PTHR46193">
    <property type="entry name" value="6-PHOSPHOGLUCONATE PHOSPHATASE"/>
    <property type="match status" value="1"/>
</dbReference>
<name>A0A9X0PGW9_9STAP</name>
<dbReference type="NCBIfam" id="TIGR01549">
    <property type="entry name" value="HAD-SF-IA-v1"/>
    <property type="match status" value="1"/>
</dbReference>
<accession>A0A9X0PGW9</accession>
<dbReference type="InterPro" id="IPR023198">
    <property type="entry name" value="PGP-like_dom2"/>
</dbReference>
<keyword evidence="3" id="KW-0479">Metal-binding</keyword>
<dbReference type="PANTHER" id="PTHR46193:SF21">
    <property type="entry name" value="SLL1138 PROTEIN"/>
    <property type="match status" value="1"/>
</dbReference>